<proteinExistence type="predicted"/>
<name>W7XFU0_TETTS</name>
<dbReference type="GeneID" id="24439656"/>
<evidence type="ECO:0000313" key="2">
    <source>
        <dbReference type="Proteomes" id="UP000009168"/>
    </source>
</evidence>
<dbReference type="FunCoup" id="W7XFU0">
    <property type="interactions" value="280"/>
</dbReference>
<evidence type="ECO:0000313" key="1">
    <source>
        <dbReference type="EMBL" id="EWS75738.1"/>
    </source>
</evidence>
<dbReference type="InterPro" id="IPR043198">
    <property type="entry name" value="Cyclin/Ssn8"/>
</dbReference>
<dbReference type="EMBL" id="GG662798">
    <property type="protein sequence ID" value="EWS75738.1"/>
    <property type="molecule type" value="Genomic_DNA"/>
</dbReference>
<dbReference type="Gene3D" id="1.10.472.10">
    <property type="entry name" value="Cyclin-like"/>
    <property type="match status" value="2"/>
</dbReference>
<gene>
    <name evidence="1" type="ORF">TTHERM_000576939</name>
</gene>
<reference evidence="2" key="1">
    <citation type="journal article" date="2006" name="PLoS Biol.">
        <title>Macronuclear genome sequence of the ciliate Tetrahymena thermophila, a model eukaryote.</title>
        <authorList>
            <person name="Eisen J.A."/>
            <person name="Coyne R.S."/>
            <person name="Wu M."/>
            <person name="Wu D."/>
            <person name="Thiagarajan M."/>
            <person name="Wortman J.R."/>
            <person name="Badger J.H."/>
            <person name="Ren Q."/>
            <person name="Amedeo P."/>
            <person name="Jones K.M."/>
            <person name="Tallon L.J."/>
            <person name="Delcher A.L."/>
            <person name="Salzberg S.L."/>
            <person name="Silva J.C."/>
            <person name="Haas B.J."/>
            <person name="Majoros W.H."/>
            <person name="Farzad M."/>
            <person name="Carlton J.M."/>
            <person name="Smith R.K. Jr."/>
            <person name="Garg J."/>
            <person name="Pearlman R.E."/>
            <person name="Karrer K.M."/>
            <person name="Sun L."/>
            <person name="Manning G."/>
            <person name="Elde N.C."/>
            <person name="Turkewitz A.P."/>
            <person name="Asai D.J."/>
            <person name="Wilkes D.E."/>
            <person name="Wang Y."/>
            <person name="Cai H."/>
            <person name="Collins K."/>
            <person name="Stewart B.A."/>
            <person name="Lee S.R."/>
            <person name="Wilamowska K."/>
            <person name="Weinberg Z."/>
            <person name="Ruzzo W.L."/>
            <person name="Wloga D."/>
            <person name="Gaertig J."/>
            <person name="Frankel J."/>
            <person name="Tsao C.-C."/>
            <person name="Gorovsky M.A."/>
            <person name="Keeling P.J."/>
            <person name="Waller R.F."/>
            <person name="Patron N.J."/>
            <person name="Cherry J.M."/>
            <person name="Stover N.A."/>
            <person name="Krieger C.J."/>
            <person name="del Toro C."/>
            <person name="Ryder H.F."/>
            <person name="Williamson S.C."/>
            <person name="Barbeau R.A."/>
            <person name="Hamilton E.P."/>
            <person name="Orias E."/>
        </authorList>
    </citation>
    <scope>NUCLEOTIDE SEQUENCE [LARGE SCALE GENOMIC DNA]</scope>
    <source>
        <strain evidence="2">SB210</strain>
    </source>
</reference>
<sequence>MKLIDLQENESSPTIISNQRKQVLRQEMVKFMLQAASHLKISTKTLGKALYLVTAFDKIYGKHFDQTLCCMSAIYLASKLDDNQLEVDNCIKQYTLLSHNQKKYHRKLSFDQLETDDDQLEILKMSLFEMETELLLSIGFNLKIRVPQEYLEFYQKKFSKYIEKPIFEAANTILNDSYQLNVCITHRPDHIAIACLYISMSLFKKADLQINTPNLDKFNL</sequence>
<organism evidence="1 2">
    <name type="scientific">Tetrahymena thermophila (strain SB210)</name>
    <dbReference type="NCBI Taxonomy" id="312017"/>
    <lineage>
        <taxon>Eukaryota</taxon>
        <taxon>Sar</taxon>
        <taxon>Alveolata</taxon>
        <taxon>Ciliophora</taxon>
        <taxon>Intramacronucleata</taxon>
        <taxon>Oligohymenophorea</taxon>
        <taxon>Hymenostomatida</taxon>
        <taxon>Tetrahymenina</taxon>
        <taxon>Tetrahymenidae</taxon>
        <taxon>Tetrahymena</taxon>
    </lineage>
</organism>
<dbReference type="AlphaFoldDB" id="W7XFU0"/>
<dbReference type="InParanoid" id="W7XFU0"/>
<dbReference type="InterPro" id="IPR036915">
    <property type="entry name" value="Cyclin-like_sf"/>
</dbReference>
<dbReference type="RefSeq" id="XP_012651660.1">
    <property type="nucleotide sequence ID" value="XM_012796206.1"/>
</dbReference>
<dbReference type="GO" id="GO:0016538">
    <property type="term" value="F:cyclin-dependent protein serine/threonine kinase regulator activity"/>
    <property type="evidence" value="ECO:0007669"/>
    <property type="project" value="InterPro"/>
</dbReference>
<dbReference type="STRING" id="312017.W7XFU0"/>
<accession>W7XFU0</accession>
<protein>
    <submittedName>
        <fullName evidence="1">Zinc finger, C2H2 type family protein</fullName>
    </submittedName>
</protein>
<dbReference type="Proteomes" id="UP000009168">
    <property type="component" value="Unassembled WGS sequence"/>
</dbReference>
<dbReference type="PANTHER" id="PTHR10026">
    <property type="entry name" value="CYCLIN"/>
    <property type="match status" value="1"/>
</dbReference>
<dbReference type="OrthoDB" id="10264655at2759"/>
<dbReference type="KEGG" id="tet:TTHERM_000576939"/>
<dbReference type="GO" id="GO:0006357">
    <property type="term" value="P:regulation of transcription by RNA polymerase II"/>
    <property type="evidence" value="ECO:0007669"/>
    <property type="project" value="InterPro"/>
</dbReference>
<keyword evidence="2" id="KW-1185">Reference proteome</keyword>
<dbReference type="PIRSF" id="PIRSF028758">
    <property type="entry name" value="Cyclin, C/H/G types"/>
    <property type="match status" value="1"/>
</dbReference>
<dbReference type="SUPFAM" id="SSF47954">
    <property type="entry name" value="Cyclin-like"/>
    <property type="match status" value="2"/>
</dbReference>